<feature type="active site" description="Charge relay system" evidence="9">
    <location>
        <position position="125"/>
    </location>
</feature>
<dbReference type="RefSeq" id="WP_095089348.1">
    <property type="nucleotide sequence ID" value="NZ_BMDM01000001.1"/>
</dbReference>
<evidence type="ECO:0000313" key="12">
    <source>
        <dbReference type="Proteomes" id="UP000242084"/>
    </source>
</evidence>
<organism evidence="11 12">
    <name type="scientific">Mammaliicoccus stepanovicii</name>
    <dbReference type="NCBI Taxonomy" id="643214"/>
    <lineage>
        <taxon>Bacteria</taxon>
        <taxon>Bacillati</taxon>
        <taxon>Bacillota</taxon>
        <taxon>Bacilli</taxon>
        <taxon>Bacillales</taxon>
        <taxon>Staphylococcaceae</taxon>
        <taxon>Mammaliicoccus</taxon>
    </lineage>
</organism>
<sequence>MLQQIYPSVQHPYSFELNKDFNFSSAHYIPFEEAGKCHNVHGHTYFINLTIAGNELDEMGFLVNFSELKSLIHGRYDHRLLNDFQEFQDNSPSTEQVAQTIYNIVQESLDKRLNKPKCVQVFVRETPTSYVVYRPANHGVDHA</sequence>
<dbReference type="UniPathway" id="UPA00391"/>
<keyword evidence="6 8" id="KW-0456">Lyase</keyword>
<name>A0A240A0J2_9STAP</name>
<dbReference type="AlphaFoldDB" id="A0A240A0J2"/>
<dbReference type="Gene3D" id="3.30.479.10">
    <property type="entry name" value="6-pyruvoyl tetrahydropterin synthase/QueD"/>
    <property type="match status" value="1"/>
</dbReference>
<evidence type="ECO:0000256" key="2">
    <source>
        <dbReference type="ARBA" id="ARBA00008900"/>
    </source>
</evidence>
<dbReference type="GO" id="GO:0070497">
    <property type="term" value="F:6-carboxytetrahydropterin synthase activity"/>
    <property type="evidence" value="ECO:0007669"/>
    <property type="project" value="UniProtKB-EC"/>
</dbReference>
<feature type="binding site" evidence="10">
    <location>
        <position position="41"/>
    </location>
    <ligand>
        <name>Zn(2+)</name>
        <dbReference type="ChEBI" id="CHEBI:29105"/>
    </ligand>
</feature>
<dbReference type="Pfam" id="PF01242">
    <property type="entry name" value="PTPS"/>
    <property type="match status" value="1"/>
</dbReference>
<comment type="similarity">
    <text evidence="2 8">Belongs to the PTPS family. QueD subfamily.</text>
</comment>
<reference evidence="11 12" key="1">
    <citation type="submission" date="2017-06" db="EMBL/GenBank/DDBJ databases">
        <authorList>
            <consortium name="Pathogen Informatics"/>
        </authorList>
    </citation>
    <scope>NUCLEOTIDE SEQUENCE [LARGE SCALE GENOMIC DNA]</scope>
    <source>
        <strain evidence="11 12">NCTC13839</strain>
    </source>
</reference>
<evidence type="ECO:0000256" key="3">
    <source>
        <dbReference type="ARBA" id="ARBA00018141"/>
    </source>
</evidence>
<dbReference type="GO" id="GO:0046872">
    <property type="term" value="F:metal ion binding"/>
    <property type="evidence" value="ECO:0007669"/>
    <property type="project" value="UniProtKB-KW"/>
</dbReference>
<evidence type="ECO:0000256" key="4">
    <source>
        <dbReference type="ARBA" id="ARBA00022723"/>
    </source>
</evidence>
<dbReference type="InterPro" id="IPR007115">
    <property type="entry name" value="6-PTP_synth/QueD"/>
</dbReference>
<dbReference type="EMBL" id="LT906462">
    <property type="protein sequence ID" value="SNV77002.1"/>
    <property type="molecule type" value="Genomic_DNA"/>
</dbReference>
<protein>
    <recommendedName>
        <fullName evidence="3 8">6-carboxy-5,6,7,8-tetrahydropterin synthase</fullName>
        <ecNumber evidence="8">4.-.-.-</ecNumber>
    </recommendedName>
</protein>
<feature type="binding site" evidence="10">
    <location>
        <position position="27"/>
    </location>
    <ligand>
        <name>Zn(2+)</name>
        <dbReference type="ChEBI" id="CHEBI:29105"/>
    </ligand>
</feature>
<dbReference type="SUPFAM" id="SSF55620">
    <property type="entry name" value="Tetrahydrobiopterin biosynthesis enzymes-like"/>
    <property type="match status" value="1"/>
</dbReference>
<keyword evidence="12" id="KW-1185">Reference proteome</keyword>
<comment type="cofactor">
    <cofactor evidence="8 10">
        <name>Zn(2+)</name>
        <dbReference type="ChEBI" id="CHEBI:29105"/>
    </cofactor>
    <text evidence="8 10">Binds 1 zinc ion per subunit.</text>
</comment>
<evidence type="ECO:0000256" key="10">
    <source>
        <dbReference type="PIRSR" id="PIRSR006113-2"/>
    </source>
</evidence>
<evidence type="ECO:0000313" key="11">
    <source>
        <dbReference type="EMBL" id="SNV77002.1"/>
    </source>
</evidence>
<evidence type="ECO:0000256" key="5">
    <source>
        <dbReference type="ARBA" id="ARBA00022833"/>
    </source>
</evidence>
<dbReference type="InterPro" id="IPR038418">
    <property type="entry name" value="6-PTP_synth/QueD_sf"/>
</dbReference>
<comment type="catalytic activity">
    <reaction evidence="7 8">
        <text>7,8-dihydroneopterin 3'-triphosphate + H2O = 6-carboxy-5,6,7,8-tetrahydropterin + triphosphate + acetaldehyde + 2 H(+)</text>
        <dbReference type="Rhea" id="RHEA:27966"/>
        <dbReference type="ChEBI" id="CHEBI:15343"/>
        <dbReference type="ChEBI" id="CHEBI:15377"/>
        <dbReference type="ChEBI" id="CHEBI:15378"/>
        <dbReference type="ChEBI" id="CHEBI:18036"/>
        <dbReference type="ChEBI" id="CHEBI:58462"/>
        <dbReference type="ChEBI" id="CHEBI:61032"/>
        <dbReference type="EC" id="4.1.2.50"/>
    </reaction>
</comment>
<keyword evidence="4 8" id="KW-0479">Metal-binding</keyword>
<dbReference type="Proteomes" id="UP000242084">
    <property type="component" value="Chromosome 1"/>
</dbReference>
<dbReference type="GO" id="GO:0008616">
    <property type="term" value="P:tRNA queuosine(34) biosynthetic process"/>
    <property type="evidence" value="ECO:0007669"/>
    <property type="project" value="UniProtKB-KW"/>
</dbReference>
<dbReference type="EC" id="4.-.-.-" evidence="8"/>
<evidence type="ECO:0000256" key="6">
    <source>
        <dbReference type="ARBA" id="ARBA00023239"/>
    </source>
</evidence>
<feature type="active site" description="Charge relay system" evidence="9">
    <location>
        <position position="78"/>
    </location>
</feature>
<accession>A0A240A0J2</accession>
<keyword evidence="8" id="KW-0671">Queuosine biosynthesis</keyword>
<keyword evidence="5 8" id="KW-0862">Zinc</keyword>
<dbReference type="PANTHER" id="PTHR12589">
    <property type="entry name" value="PYRUVOYL TETRAHYDROBIOPTERIN SYNTHASE"/>
    <property type="match status" value="1"/>
</dbReference>
<evidence type="ECO:0000256" key="9">
    <source>
        <dbReference type="PIRSR" id="PIRSR006113-1"/>
    </source>
</evidence>
<evidence type="ECO:0000256" key="7">
    <source>
        <dbReference type="ARBA" id="ARBA00048807"/>
    </source>
</evidence>
<evidence type="ECO:0000256" key="8">
    <source>
        <dbReference type="PIRNR" id="PIRNR006113"/>
    </source>
</evidence>
<dbReference type="PANTHER" id="PTHR12589:SF7">
    <property type="entry name" value="6-PYRUVOYL TETRAHYDROBIOPTERIN SYNTHASE"/>
    <property type="match status" value="1"/>
</dbReference>
<dbReference type="OrthoDB" id="9804698at2"/>
<evidence type="ECO:0000256" key="1">
    <source>
        <dbReference type="ARBA" id="ARBA00005061"/>
    </source>
</evidence>
<gene>
    <name evidence="11" type="primary">queD</name>
    <name evidence="11" type="ORF">SAMEA4384403_02105</name>
</gene>
<feature type="active site" description="Proton acceptor" evidence="9">
    <location>
        <position position="37"/>
    </location>
</feature>
<comment type="pathway">
    <text evidence="1 8">Purine metabolism; 7-cyano-7-deazaguanine biosynthesis.</text>
</comment>
<dbReference type="PIRSF" id="PIRSF006113">
    <property type="entry name" value="PTP_synth"/>
    <property type="match status" value="1"/>
</dbReference>
<dbReference type="NCBIfam" id="TIGR03367">
    <property type="entry name" value="queuosine_QueD"/>
    <property type="match status" value="1"/>
</dbReference>
<dbReference type="KEGG" id="sste:SAMEA4384403_2105"/>
<feature type="binding site" evidence="10">
    <location>
        <position position="43"/>
    </location>
    <ligand>
        <name>Zn(2+)</name>
        <dbReference type="ChEBI" id="CHEBI:29105"/>
    </ligand>
</feature>
<proteinExistence type="inferred from homology"/>